<protein>
    <submittedName>
        <fullName evidence="6">Cobalt-precorrin-8X methylmutase 2</fullName>
        <ecNumber evidence="6">5.4.1.-</ecNumber>
    </submittedName>
</protein>
<name>A0A0B7GN61_STRSA</name>
<reference evidence="6 7" key="1">
    <citation type="submission" date="2015-01" db="EMBL/GenBank/DDBJ databases">
        <authorList>
            <person name="Pelicic Vladimir"/>
        </authorList>
    </citation>
    <scope>NUCLEOTIDE SEQUENCE [LARGE SCALE GENOMIC DNA]</scope>
    <source>
        <strain evidence="6 7">2908</strain>
    </source>
</reference>
<dbReference type="EC" id="5.4.1.-" evidence="6"/>
<dbReference type="PANTHER" id="PTHR43588">
    <property type="entry name" value="COBALT-PRECORRIN-8 METHYLMUTASE"/>
    <property type="match status" value="1"/>
</dbReference>
<evidence type="ECO:0000256" key="3">
    <source>
        <dbReference type="ARBA" id="ARBA00022573"/>
    </source>
</evidence>
<evidence type="ECO:0000256" key="1">
    <source>
        <dbReference type="ARBA" id="ARBA00004953"/>
    </source>
</evidence>
<evidence type="ECO:0000313" key="6">
    <source>
        <dbReference type="EMBL" id="CEL89676.1"/>
    </source>
</evidence>
<dbReference type="GO" id="GO:0009236">
    <property type="term" value="P:cobalamin biosynthetic process"/>
    <property type="evidence" value="ECO:0007669"/>
    <property type="project" value="UniProtKB-UniPathway"/>
</dbReference>
<dbReference type="Gene3D" id="3.40.50.10230">
    <property type="entry name" value="Cobalamin biosynthesis CobH/CbiC, precorrin-8X methylmutase"/>
    <property type="match status" value="1"/>
</dbReference>
<dbReference type="UniPathway" id="UPA00148"/>
<dbReference type="EMBL" id="CDMW01000001">
    <property type="protein sequence ID" value="CEL89676.1"/>
    <property type="molecule type" value="Genomic_DNA"/>
</dbReference>
<keyword evidence="4 6" id="KW-0413">Isomerase</keyword>
<dbReference type="Proteomes" id="UP000183504">
    <property type="component" value="Unassembled WGS sequence"/>
</dbReference>
<dbReference type="RefSeq" id="WP_072073457.1">
    <property type="nucleotide sequence ID" value="NZ_CDMW01000001.1"/>
</dbReference>
<evidence type="ECO:0000256" key="4">
    <source>
        <dbReference type="ARBA" id="ARBA00023235"/>
    </source>
</evidence>
<dbReference type="Pfam" id="PF02570">
    <property type="entry name" value="CbiC"/>
    <property type="match status" value="1"/>
</dbReference>
<evidence type="ECO:0000259" key="5">
    <source>
        <dbReference type="Pfam" id="PF02570"/>
    </source>
</evidence>
<dbReference type="GO" id="GO:0016993">
    <property type="term" value="F:precorrin-8X methylmutase activity"/>
    <property type="evidence" value="ECO:0007669"/>
    <property type="project" value="InterPro"/>
</dbReference>
<proteinExistence type="inferred from homology"/>
<gene>
    <name evidence="6" type="primary">cbiC2</name>
    <name evidence="6" type="ORF">SSV_0362</name>
</gene>
<dbReference type="SUPFAM" id="SSF63965">
    <property type="entry name" value="Precorrin-8X methylmutase CbiC/CobH"/>
    <property type="match status" value="1"/>
</dbReference>
<keyword evidence="3" id="KW-0169">Cobalamin biosynthesis</keyword>
<dbReference type="AlphaFoldDB" id="A0A0B7GN61"/>
<feature type="domain" description="Cobalamin biosynthesis precorrin-8X methylmutase CobH/CbiC" evidence="5">
    <location>
        <begin position="9"/>
        <end position="208"/>
    </location>
</feature>
<comment type="pathway">
    <text evidence="1">Cofactor biosynthesis; adenosylcobalamin biosynthesis.</text>
</comment>
<dbReference type="PANTHER" id="PTHR43588:SF1">
    <property type="entry name" value="COBALT-PRECORRIN-8 METHYLMUTASE"/>
    <property type="match status" value="1"/>
</dbReference>
<dbReference type="InterPro" id="IPR003722">
    <property type="entry name" value="Cbl_synth_CobH/CbiC"/>
</dbReference>
<sequence length="234" mass="25754">MSYLKAAHKIEEASFRKIQEIIDQEHPDIHFSDPFEEAVLKRVVFTSADFDYLYNIKFSNQVIEKILYVFRNKGTIFTDTTMVLGGFNKKLLDDLGVSYRCLVNEPAIFKEAKEKGITRSMAAVEYSAKVDGPKLFVFGNAPTSIFKVLDMVEEGSLQPDAVVGVPVGFVGAAESKLKLHESSVPSIAALGQKGGSTIAAAVINAILYQLKLGTTDYERYSVSDKQQAPEKGEG</sequence>
<evidence type="ECO:0000256" key="2">
    <source>
        <dbReference type="ARBA" id="ARBA00009774"/>
    </source>
</evidence>
<dbReference type="InterPro" id="IPR036588">
    <property type="entry name" value="CobH/CbiC_sf"/>
</dbReference>
<accession>A0A0B7GN61</accession>
<dbReference type="NCBIfam" id="NF006137">
    <property type="entry name" value="PRK08286.1"/>
    <property type="match status" value="1"/>
</dbReference>
<organism evidence="6 7">
    <name type="scientific">Streptococcus sanguinis</name>
    <dbReference type="NCBI Taxonomy" id="1305"/>
    <lineage>
        <taxon>Bacteria</taxon>
        <taxon>Bacillati</taxon>
        <taxon>Bacillota</taxon>
        <taxon>Bacilli</taxon>
        <taxon>Lactobacillales</taxon>
        <taxon>Streptococcaceae</taxon>
        <taxon>Streptococcus</taxon>
    </lineage>
</organism>
<evidence type="ECO:0000313" key="7">
    <source>
        <dbReference type="Proteomes" id="UP000183504"/>
    </source>
</evidence>
<comment type="similarity">
    <text evidence="2">Belongs to the CobH/CbiC family.</text>
</comment>